<feature type="non-terminal residue" evidence="1">
    <location>
        <position position="194"/>
    </location>
</feature>
<dbReference type="OrthoDB" id="445357at2759"/>
<name>A0A812WC37_SYMPI</name>
<dbReference type="AlphaFoldDB" id="A0A812WC37"/>
<sequence length="194" mass="22046">MIGKAPAVFPAVTFRNVTVQVHFGVAPLRPLPFKCHTWQEVQKAHSEVKTSPAPKDGKYQVLLPVGLPDEATFDWVDQFLSKNKNYTEISDRSILDWANRSGLQRSGGYFKRSSHDHPEMHFGLPLMDDYSVSKVLKAFATVLPRNFIIAEVKNNLLAEERQKTLSRFPSHCYTKEVRVLVGEPAADYKTFIQE</sequence>
<reference evidence="1" key="1">
    <citation type="submission" date="2021-02" db="EMBL/GenBank/DDBJ databases">
        <authorList>
            <person name="Dougan E. K."/>
            <person name="Rhodes N."/>
            <person name="Thang M."/>
            <person name="Chan C."/>
        </authorList>
    </citation>
    <scope>NUCLEOTIDE SEQUENCE</scope>
</reference>
<gene>
    <name evidence="1" type="primary">Hnrnpu</name>
    <name evidence="1" type="ORF">SPIL2461_LOCUS18283</name>
</gene>
<proteinExistence type="predicted"/>
<keyword evidence="2" id="KW-1185">Reference proteome</keyword>
<protein>
    <submittedName>
        <fullName evidence="1">Hnrnpu protein</fullName>
    </submittedName>
</protein>
<comment type="caution">
    <text evidence="1">The sequence shown here is derived from an EMBL/GenBank/DDBJ whole genome shotgun (WGS) entry which is preliminary data.</text>
</comment>
<organism evidence="1 2">
    <name type="scientific">Symbiodinium pilosum</name>
    <name type="common">Dinoflagellate</name>
    <dbReference type="NCBI Taxonomy" id="2952"/>
    <lineage>
        <taxon>Eukaryota</taxon>
        <taxon>Sar</taxon>
        <taxon>Alveolata</taxon>
        <taxon>Dinophyceae</taxon>
        <taxon>Suessiales</taxon>
        <taxon>Symbiodiniaceae</taxon>
        <taxon>Symbiodinium</taxon>
    </lineage>
</organism>
<dbReference type="EMBL" id="CAJNIZ010043734">
    <property type="protein sequence ID" value="CAE7667092.1"/>
    <property type="molecule type" value="Genomic_DNA"/>
</dbReference>
<dbReference type="Proteomes" id="UP000649617">
    <property type="component" value="Unassembled WGS sequence"/>
</dbReference>
<evidence type="ECO:0000313" key="2">
    <source>
        <dbReference type="Proteomes" id="UP000649617"/>
    </source>
</evidence>
<accession>A0A812WC37</accession>
<evidence type="ECO:0000313" key="1">
    <source>
        <dbReference type="EMBL" id="CAE7667092.1"/>
    </source>
</evidence>